<dbReference type="Gene3D" id="2.60.40.790">
    <property type="match status" value="1"/>
</dbReference>
<evidence type="ECO:0000256" key="4">
    <source>
        <dbReference type="SAM" id="MobiDB-lite"/>
    </source>
</evidence>
<reference evidence="6" key="1">
    <citation type="submission" date="2021-10" db="EMBL/GenBank/DDBJ databases">
        <title>De novo Genome Assembly of Clathrus columnatus (Basidiomycota, Fungi) Using Illumina and Nanopore Sequence Data.</title>
        <authorList>
            <person name="Ogiso-Tanaka E."/>
            <person name="Itagaki H."/>
            <person name="Hosoya T."/>
            <person name="Hosaka K."/>
        </authorList>
    </citation>
    <scope>NUCLEOTIDE SEQUENCE</scope>
    <source>
        <strain evidence="6">MO-923</strain>
    </source>
</reference>
<keyword evidence="7" id="KW-1185">Reference proteome</keyword>
<sequence>MSIISFDEPFFTFSEFNKLFDAAFDARTRRNNQGAVTQSERQNSLLRPRMDLHESKDKNQLTATFELPGMKKEGVTIDPDLQHNRLTISGQSTSSNELDNEGYSVRERRFGKYSRTIPIPAGIKETDIKANLENGLLTVQFPKTSAEQAPKRISIQ</sequence>
<protein>
    <recommendedName>
        <fullName evidence="5">SHSP domain-containing protein</fullName>
    </recommendedName>
</protein>
<dbReference type="CDD" id="cd06464">
    <property type="entry name" value="ACD_sHsps-like"/>
    <property type="match status" value="1"/>
</dbReference>
<evidence type="ECO:0000256" key="2">
    <source>
        <dbReference type="PROSITE-ProRule" id="PRU00285"/>
    </source>
</evidence>
<evidence type="ECO:0000313" key="7">
    <source>
        <dbReference type="Proteomes" id="UP001050691"/>
    </source>
</evidence>
<feature type="region of interest" description="Disordered" evidence="4">
    <location>
        <begin position="74"/>
        <end position="105"/>
    </location>
</feature>
<evidence type="ECO:0000259" key="5">
    <source>
        <dbReference type="PROSITE" id="PS01031"/>
    </source>
</evidence>
<dbReference type="EMBL" id="BPWL01000007">
    <property type="protein sequence ID" value="GJJ11803.1"/>
    <property type="molecule type" value="Genomic_DNA"/>
</dbReference>
<name>A0AAV5AGJ1_9AGAM</name>
<feature type="compositionally biased region" description="Polar residues" evidence="4">
    <location>
        <begin position="84"/>
        <end position="97"/>
    </location>
</feature>
<evidence type="ECO:0000256" key="1">
    <source>
        <dbReference type="ARBA" id="ARBA00023016"/>
    </source>
</evidence>
<dbReference type="Proteomes" id="UP001050691">
    <property type="component" value="Unassembled WGS sequence"/>
</dbReference>
<evidence type="ECO:0000313" key="6">
    <source>
        <dbReference type="EMBL" id="GJJ11803.1"/>
    </source>
</evidence>
<feature type="domain" description="SHSP" evidence="5">
    <location>
        <begin position="41"/>
        <end position="156"/>
    </location>
</feature>
<keyword evidence="1" id="KW-0346">Stress response</keyword>
<comment type="caution">
    <text evidence="6">The sequence shown here is derived from an EMBL/GenBank/DDBJ whole genome shotgun (WGS) entry which is preliminary data.</text>
</comment>
<dbReference type="PANTHER" id="PTHR11527">
    <property type="entry name" value="HEAT-SHOCK PROTEIN 20 FAMILY MEMBER"/>
    <property type="match status" value="1"/>
</dbReference>
<organism evidence="6 7">
    <name type="scientific">Clathrus columnatus</name>
    <dbReference type="NCBI Taxonomy" id="1419009"/>
    <lineage>
        <taxon>Eukaryota</taxon>
        <taxon>Fungi</taxon>
        <taxon>Dikarya</taxon>
        <taxon>Basidiomycota</taxon>
        <taxon>Agaricomycotina</taxon>
        <taxon>Agaricomycetes</taxon>
        <taxon>Phallomycetidae</taxon>
        <taxon>Phallales</taxon>
        <taxon>Clathraceae</taxon>
        <taxon>Clathrus</taxon>
    </lineage>
</organism>
<dbReference type="AlphaFoldDB" id="A0AAV5AGJ1"/>
<proteinExistence type="inferred from homology"/>
<dbReference type="InterPro" id="IPR002068">
    <property type="entry name" value="A-crystallin/Hsp20_dom"/>
</dbReference>
<feature type="compositionally biased region" description="Basic and acidic residues" evidence="4">
    <location>
        <begin position="74"/>
        <end position="83"/>
    </location>
</feature>
<dbReference type="InterPro" id="IPR008978">
    <property type="entry name" value="HSP20-like_chaperone"/>
</dbReference>
<dbReference type="Pfam" id="PF00011">
    <property type="entry name" value="HSP20"/>
    <property type="match status" value="1"/>
</dbReference>
<gene>
    <name evidence="6" type="ORF">Clacol_006041</name>
</gene>
<dbReference type="SUPFAM" id="SSF49764">
    <property type="entry name" value="HSP20-like chaperones"/>
    <property type="match status" value="1"/>
</dbReference>
<dbReference type="PROSITE" id="PS01031">
    <property type="entry name" value="SHSP"/>
    <property type="match status" value="1"/>
</dbReference>
<accession>A0AAV5AGJ1</accession>
<dbReference type="InterPro" id="IPR031107">
    <property type="entry name" value="Small_HSP"/>
</dbReference>
<comment type="similarity">
    <text evidence="2 3">Belongs to the small heat shock protein (HSP20) family.</text>
</comment>
<evidence type="ECO:0000256" key="3">
    <source>
        <dbReference type="RuleBase" id="RU003616"/>
    </source>
</evidence>